<name>A0A9J6QZU2_9FIRM</name>
<sequence>MIALPKIVTIDGVDHPINTDFRAALRFEELLIEDEPPWDKILELYYPSGVPYDLEKALDNIIWFYRCGEDEKKGGAGSNVRACDLNYDFRYIYAAFLEQYRIDLYEDDLHWWKFKALFDGLSDSCEICKIMRYRTADLKGMDKNEKTFYRKMKKQYALPTLKSEKQKEREDKISQILLGGGDLAGAVKRGDLEL</sequence>
<gene>
    <name evidence="1" type="ORF">OBO34_21780</name>
</gene>
<keyword evidence="2" id="KW-1185">Reference proteome</keyword>
<reference evidence="1" key="1">
    <citation type="submission" date="2022-09" db="EMBL/GenBank/DDBJ databases">
        <title>Culturomic study of gut microbiota in children with autism spectrum disorder.</title>
        <authorList>
            <person name="Efimov B.A."/>
            <person name="Chaplin A.V."/>
            <person name="Sokolova S.R."/>
            <person name="Pikina A.P."/>
            <person name="Korzhanova M."/>
            <person name="Belova V."/>
            <person name="Korostin D."/>
        </authorList>
    </citation>
    <scope>NUCLEOTIDE SEQUENCE</scope>
    <source>
        <strain evidence="1">ASD5510</strain>
    </source>
</reference>
<dbReference type="Proteomes" id="UP001065549">
    <property type="component" value="Unassembled WGS sequence"/>
</dbReference>
<evidence type="ECO:0000313" key="1">
    <source>
        <dbReference type="EMBL" id="MCU7380949.1"/>
    </source>
</evidence>
<dbReference type="EMBL" id="JAOSHN010000017">
    <property type="protein sequence ID" value="MCU7380949.1"/>
    <property type="molecule type" value="Genomic_DNA"/>
</dbReference>
<dbReference type="RefSeq" id="WP_269478863.1">
    <property type="nucleotide sequence ID" value="NZ_JAOSHN010000017.1"/>
</dbReference>
<proteinExistence type="predicted"/>
<dbReference type="AlphaFoldDB" id="A0A9J6QZU2"/>
<accession>A0A9J6QZU2</accession>
<dbReference type="InterPro" id="IPR009660">
    <property type="entry name" value="Phage_A500_Gp15"/>
</dbReference>
<evidence type="ECO:0000313" key="2">
    <source>
        <dbReference type="Proteomes" id="UP001065549"/>
    </source>
</evidence>
<comment type="caution">
    <text evidence="1">The sequence shown here is derived from an EMBL/GenBank/DDBJ whole genome shotgun (WGS) entry which is preliminary data.</text>
</comment>
<dbReference type="Pfam" id="PF06854">
    <property type="entry name" value="Phage_Gp15"/>
    <property type="match status" value="1"/>
</dbReference>
<organism evidence="1 2">
    <name type="scientific">Hominibacterium faecale</name>
    <dbReference type="NCBI Taxonomy" id="2839743"/>
    <lineage>
        <taxon>Bacteria</taxon>
        <taxon>Bacillati</taxon>
        <taxon>Bacillota</taxon>
        <taxon>Clostridia</taxon>
        <taxon>Peptostreptococcales</taxon>
        <taxon>Anaerovoracaceae</taxon>
        <taxon>Hominibacterium</taxon>
    </lineage>
</organism>
<protein>
    <submittedName>
        <fullName evidence="1">Bacteriophage Gp15 family protein</fullName>
    </submittedName>
</protein>